<organism evidence="8 9">
    <name type="scientific">Aspergillus wentii DTO 134E9</name>
    <dbReference type="NCBI Taxonomy" id="1073089"/>
    <lineage>
        <taxon>Eukaryota</taxon>
        <taxon>Fungi</taxon>
        <taxon>Dikarya</taxon>
        <taxon>Ascomycota</taxon>
        <taxon>Pezizomycotina</taxon>
        <taxon>Eurotiomycetes</taxon>
        <taxon>Eurotiomycetidae</taxon>
        <taxon>Eurotiales</taxon>
        <taxon>Aspergillaceae</taxon>
        <taxon>Aspergillus</taxon>
        <taxon>Aspergillus subgen. Cremei</taxon>
    </lineage>
</organism>
<dbReference type="InterPro" id="IPR015590">
    <property type="entry name" value="Aldehyde_DH_dom"/>
</dbReference>
<feature type="domain" description="Aldehyde dehydrogenase" evidence="7">
    <location>
        <begin position="19"/>
        <end position="477"/>
    </location>
</feature>
<dbReference type="CDD" id="cd07103">
    <property type="entry name" value="ALDH_F5_SSADH_GabD"/>
    <property type="match status" value="1"/>
</dbReference>
<comment type="catalytic activity">
    <reaction evidence="5">
        <text>succinate semialdehyde + NAD(+) + H2O = succinate + NADH + 2 H(+)</text>
        <dbReference type="Rhea" id="RHEA:13217"/>
        <dbReference type="ChEBI" id="CHEBI:15377"/>
        <dbReference type="ChEBI" id="CHEBI:15378"/>
        <dbReference type="ChEBI" id="CHEBI:30031"/>
        <dbReference type="ChEBI" id="CHEBI:57540"/>
        <dbReference type="ChEBI" id="CHEBI:57706"/>
        <dbReference type="ChEBI" id="CHEBI:57945"/>
        <dbReference type="EC" id="1.2.1.16"/>
    </reaction>
</comment>
<evidence type="ECO:0000256" key="4">
    <source>
        <dbReference type="ARBA" id="ARBA00050387"/>
    </source>
</evidence>
<sequence length="484" mass="51839">MTLHDPTLLIGKNYIDGKWQSSLSNATFDVTDPSTNKPITSCPESTPQDLELAIQAAAKAFTTWKQTTGRERSRLLRRFHDLVIANKEDIATLISWENGKASADAKGEVLFAASFLEWYAEEAVRIYGDVVPHSNGSRVQVIKQPVGVCGMITPWNYPAGMITRKIGPALAAGCTVVVKSDGNTPLTANALVVLAERAGIPNGVINIVTALENTPLLGLKMCQSPIIRKLSFTGSTRVGKILAEQSGSLLKKLSLELGGNASFIIFDDADIDNAVAGLIASKFKGSGQTCVSANRVYVQSDIYDVFLEKLVRKVRDFKVGPGLDAQSTMGPLIGPNAVVKAVEHIQDAVQKGAEIVHGGQSRGGNFIEPTILKNANDTMKITTEETFAPVVALFRFSTEEEALKRANDCDVGLASYIFTTNIDRANRVSENLETGMVAINTGVISDAAAPFGGVKHSGLGREGGVYGIQEYLDLKTIVTVKANL</sequence>
<evidence type="ECO:0000259" key="7">
    <source>
        <dbReference type="Pfam" id="PF00171"/>
    </source>
</evidence>
<dbReference type="Proteomes" id="UP000184383">
    <property type="component" value="Unassembled WGS sequence"/>
</dbReference>
<evidence type="ECO:0000313" key="9">
    <source>
        <dbReference type="Proteomes" id="UP000184383"/>
    </source>
</evidence>
<dbReference type="Gene3D" id="3.40.309.10">
    <property type="entry name" value="Aldehyde Dehydrogenase, Chain A, domain 2"/>
    <property type="match status" value="1"/>
</dbReference>
<proteinExistence type="inferred from homology"/>
<dbReference type="RefSeq" id="XP_040686533.1">
    <property type="nucleotide sequence ID" value="XM_040835889.1"/>
</dbReference>
<dbReference type="SUPFAM" id="SSF53720">
    <property type="entry name" value="ALDH-like"/>
    <property type="match status" value="1"/>
</dbReference>
<evidence type="ECO:0000256" key="6">
    <source>
        <dbReference type="ARBA" id="ARBA00067047"/>
    </source>
</evidence>
<name>A0A1L9RD53_ASPWE</name>
<dbReference type="InterPro" id="IPR016161">
    <property type="entry name" value="Ald_DH/histidinol_DH"/>
</dbReference>
<keyword evidence="9" id="KW-1185">Reference proteome</keyword>
<reference evidence="9" key="1">
    <citation type="journal article" date="2017" name="Genome Biol.">
        <title>Comparative genomics reveals high biological diversity and specific adaptations in the industrially and medically important fungal genus Aspergillus.</title>
        <authorList>
            <person name="de Vries R.P."/>
            <person name="Riley R."/>
            <person name="Wiebenga A."/>
            <person name="Aguilar-Osorio G."/>
            <person name="Amillis S."/>
            <person name="Uchima C.A."/>
            <person name="Anderluh G."/>
            <person name="Asadollahi M."/>
            <person name="Askin M."/>
            <person name="Barry K."/>
            <person name="Battaglia E."/>
            <person name="Bayram O."/>
            <person name="Benocci T."/>
            <person name="Braus-Stromeyer S.A."/>
            <person name="Caldana C."/>
            <person name="Canovas D."/>
            <person name="Cerqueira G.C."/>
            <person name="Chen F."/>
            <person name="Chen W."/>
            <person name="Choi C."/>
            <person name="Clum A."/>
            <person name="Dos Santos R.A."/>
            <person name="Damasio A.R."/>
            <person name="Diallinas G."/>
            <person name="Emri T."/>
            <person name="Fekete E."/>
            <person name="Flipphi M."/>
            <person name="Freyberg S."/>
            <person name="Gallo A."/>
            <person name="Gournas C."/>
            <person name="Habgood R."/>
            <person name="Hainaut M."/>
            <person name="Harispe M.L."/>
            <person name="Henrissat B."/>
            <person name="Hilden K.S."/>
            <person name="Hope R."/>
            <person name="Hossain A."/>
            <person name="Karabika E."/>
            <person name="Karaffa L."/>
            <person name="Karanyi Z."/>
            <person name="Krasevec N."/>
            <person name="Kuo A."/>
            <person name="Kusch H."/>
            <person name="LaButti K."/>
            <person name="Lagendijk E.L."/>
            <person name="Lapidus A."/>
            <person name="Levasseur A."/>
            <person name="Lindquist E."/>
            <person name="Lipzen A."/>
            <person name="Logrieco A.F."/>
            <person name="MacCabe A."/>
            <person name="Maekelae M.R."/>
            <person name="Malavazi I."/>
            <person name="Melin P."/>
            <person name="Meyer V."/>
            <person name="Mielnichuk N."/>
            <person name="Miskei M."/>
            <person name="Molnar A.P."/>
            <person name="Mule G."/>
            <person name="Ngan C.Y."/>
            <person name="Orejas M."/>
            <person name="Orosz E."/>
            <person name="Ouedraogo J.P."/>
            <person name="Overkamp K.M."/>
            <person name="Park H.-S."/>
            <person name="Perrone G."/>
            <person name="Piumi F."/>
            <person name="Punt P.J."/>
            <person name="Ram A.F."/>
            <person name="Ramon A."/>
            <person name="Rauscher S."/>
            <person name="Record E."/>
            <person name="Riano-Pachon D.M."/>
            <person name="Robert V."/>
            <person name="Roehrig J."/>
            <person name="Ruller R."/>
            <person name="Salamov A."/>
            <person name="Salih N.S."/>
            <person name="Samson R.A."/>
            <person name="Sandor E."/>
            <person name="Sanguinetti M."/>
            <person name="Schuetze T."/>
            <person name="Sepcic K."/>
            <person name="Shelest E."/>
            <person name="Sherlock G."/>
            <person name="Sophianopoulou V."/>
            <person name="Squina F.M."/>
            <person name="Sun H."/>
            <person name="Susca A."/>
            <person name="Todd R.B."/>
            <person name="Tsang A."/>
            <person name="Unkles S.E."/>
            <person name="van de Wiele N."/>
            <person name="van Rossen-Uffink D."/>
            <person name="Oliveira J.V."/>
            <person name="Vesth T.C."/>
            <person name="Visser J."/>
            <person name="Yu J.-H."/>
            <person name="Zhou M."/>
            <person name="Andersen M.R."/>
            <person name="Archer D.B."/>
            <person name="Baker S.E."/>
            <person name="Benoit I."/>
            <person name="Brakhage A.A."/>
            <person name="Braus G.H."/>
            <person name="Fischer R."/>
            <person name="Frisvad J.C."/>
            <person name="Goldman G.H."/>
            <person name="Houbraken J."/>
            <person name="Oakley B."/>
            <person name="Pocsi I."/>
            <person name="Scazzocchio C."/>
            <person name="Seiboth B."/>
            <person name="vanKuyk P.A."/>
            <person name="Wortman J."/>
            <person name="Dyer P.S."/>
            <person name="Grigoriev I.V."/>
        </authorList>
    </citation>
    <scope>NUCLEOTIDE SEQUENCE [LARGE SCALE GENOMIC DNA]</scope>
    <source>
        <strain evidence="9">DTO 134E9</strain>
    </source>
</reference>
<dbReference type="GO" id="GO:0004777">
    <property type="term" value="F:succinate-semialdehyde dehydrogenase (NAD+) activity"/>
    <property type="evidence" value="ECO:0007669"/>
    <property type="project" value="TreeGrafter"/>
</dbReference>
<dbReference type="GeneID" id="63751737"/>
<dbReference type="InterPro" id="IPR016162">
    <property type="entry name" value="Ald_DH_N"/>
</dbReference>
<dbReference type="STRING" id="1073089.A0A1L9RD53"/>
<dbReference type="Gene3D" id="3.40.605.10">
    <property type="entry name" value="Aldehyde Dehydrogenase, Chain A, domain 1"/>
    <property type="match status" value="1"/>
</dbReference>
<evidence type="ECO:0000256" key="2">
    <source>
        <dbReference type="ARBA" id="ARBA00009986"/>
    </source>
</evidence>
<evidence type="ECO:0000313" key="8">
    <source>
        <dbReference type="EMBL" id="OJJ32856.1"/>
    </source>
</evidence>
<dbReference type="PANTHER" id="PTHR43353">
    <property type="entry name" value="SUCCINATE-SEMIALDEHYDE DEHYDROGENASE, MITOCHONDRIAL"/>
    <property type="match status" value="1"/>
</dbReference>
<dbReference type="Pfam" id="PF00171">
    <property type="entry name" value="Aldedh"/>
    <property type="match status" value="1"/>
</dbReference>
<dbReference type="EMBL" id="KV878214">
    <property type="protein sequence ID" value="OJJ32856.1"/>
    <property type="molecule type" value="Genomic_DNA"/>
</dbReference>
<dbReference type="InterPro" id="IPR016163">
    <property type="entry name" value="Ald_DH_C"/>
</dbReference>
<dbReference type="AlphaFoldDB" id="A0A1L9RD53"/>
<dbReference type="PANTHER" id="PTHR43353:SF11">
    <property type="entry name" value="SUCCINATE SEMIALDEHYDE DEHYDROGENASE (EUROFUNG)"/>
    <property type="match status" value="1"/>
</dbReference>
<accession>A0A1L9RD53</accession>
<dbReference type="FunFam" id="3.40.309.10:FF:000004">
    <property type="entry name" value="Succinate-semialdehyde dehydrogenase I"/>
    <property type="match status" value="1"/>
</dbReference>
<dbReference type="OrthoDB" id="310895at2759"/>
<evidence type="ECO:0000256" key="3">
    <source>
        <dbReference type="ARBA" id="ARBA00023002"/>
    </source>
</evidence>
<protein>
    <recommendedName>
        <fullName evidence="6">succinate-semialdehyde dehydrogenase [NAD(P)(+)]</fullName>
        <ecNumber evidence="6">1.2.1.16</ecNumber>
    </recommendedName>
</protein>
<dbReference type="FunFam" id="3.40.605.10:FF:000005">
    <property type="entry name" value="Succinate-semialdehyde dehydrogenase I"/>
    <property type="match status" value="1"/>
</dbReference>
<evidence type="ECO:0000256" key="1">
    <source>
        <dbReference type="ARBA" id="ARBA00005176"/>
    </source>
</evidence>
<gene>
    <name evidence="8" type="ORF">ASPWEDRAFT_42890</name>
</gene>
<keyword evidence="3" id="KW-0560">Oxidoreductase</keyword>
<comment type="pathway">
    <text evidence="1">Amino-acid degradation; 4-aminobutanoate degradation.</text>
</comment>
<comment type="catalytic activity">
    <reaction evidence="4">
        <text>succinate semialdehyde + NADP(+) + H2O = succinate + NADPH + 2 H(+)</text>
        <dbReference type="Rhea" id="RHEA:13213"/>
        <dbReference type="ChEBI" id="CHEBI:15377"/>
        <dbReference type="ChEBI" id="CHEBI:15378"/>
        <dbReference type="ChEBI" id="CHEBI:30031"/>
        <dbReference type="ChEBI" id="CHEBI:57706"/>
        <dbReference type="ChEBI" id="CHEBI:57783"/>
        <dbReference type="ChEBI" id="CHEBI:58349"/>
        <dbReference type="EC" id="1.2.1.16"/>
    </reaction>
</comment>
<dbReference type="EC" id="1.2.1.16" evidence="6"/>
<dbReference type="GO" id="GO:0005737">
    <property type="term" value="C:cytoplasm"/>
    <property type="evidence" value="ECO:0007669"/>
    <property type="project" value="TreeGrafter"/>
</dbReference>
<dbReference type="VEuPathDB" id="FungiDB:ASPWEDRAFT_42890"/>
<comment type="similarity">
    <text evidence="2">Belongs to the aldehyde dehydrogenase family.</text>
</comment>
<dbReference type="InterPro" id="IPR050740">
    <property type="entry name" value="Aldehyde_DH_Superfamily"/>
</dbReference>
<evidence type="ECO:0000256" key="5">
    <source>
        <dbReference type="ARBA" id="ARBA00052698"/>
    </source>
</evidence>
<dbReference type="GO" id="GO:0009450">
    <property type="term" value="P:gamma-aminobutyric acid catabolic process"/>
    <property type="evidence" value="ECO:0007669"/>
    <property type="project" value="TreeGrafter"/>
</dbReference>